<proteinExistence type="predicted"/>
<dbReference type="EMBL" id="JABAYA010000009">
    <property type="protein sequence ID" value="KAF7731535.1"/>
    <property type="molecule type" value="Genomic_DNA"/>
</dbReference>
<reference evidence="2" key="1">
    <citation type="submission" date="2020-01" db="EMBL/GenBank/DDBJ databases">
        <title>Genome Sequencing of Three Apophysomyces-Like Fungal Strains Confirms a Novel Fungal Genus in the Mucoromycota with divergent Burkholderia-like Endosymbiotic Bacteria.</title>
        <authorList>
            <person name="Stajich J.E."/>
            <person name="Macias A.M."/>
            <person name="Carter-House D."/>
            <person name="Lovett B."/>
            <person name="Kasson L.R."/>
            <person name="Berry K."/>
            <person name="Grigoriev I."/>
            <person name="Chang Y."/>
            <person name="Spatafora J."/>
            <person name="Kasson M.T."/>
        </authorList>
    </citation>
    <scope>NUCLEOTIDE SEQUENCE</scope>
    <source>
        <strain evidence="2">NRRL A-21654</strain>
    </source>
</reference>
<gene>
    <name evidence="2" type="ORF">EC973_009299</name>
</gene>
<feature type="compositionally biased region" description="Acidic residues" evidence="1">
    <location>
        <begin position="69"/>
        <end position="85"/>
    </location>
</feature>
<evidence type="ECO:0000313" key="2">
    <source>
        <dbReference type="EMBL" id="KAF7731535.1"/>
    </source>
</evidence>
<dbReference type="AlphaFoldDB" id="A0A8H7BYK2"/>
<comment type="caution">
    <text evidence="2">The sequence shown here is derived from an EMBL/GenBank/DDBJ whole genome shotgun (WGS) entry which is preliminary data.</text>
</comment>
<feature type="region of interest" description="Disordered" evidence="1">
    <location>
        <begin position="50"/>
        <end position="105"/>
    </location>
</feature>
<dbReference type="OrthoDB" id="2423920at2759"/>
<name>A0A8H7BYK2_9FUNG</name>
<dbReference type="Proteomes" id="UP000605846">
    <property type="component" value="Unassembled WGS sequence"/>
</dbReference>
<protein>
    <submittedName>
        <fullName evidence="2">Uncharacterized protein</fullName>
    </submittedName>
</protein>
<evidence type="ECO:0000256" key="1">
    <source>
        <dbReference type="SAM" id="MobiDB-lite"/>
    </source>
</evidence>
<evidence type="ECO:0000313" key="3">
    <source>
        <dbReference type="Proteomes" id="UP000605846"/>
    </source>
</evidence>
<organism evidence="2 3">
    <name type="scientific">Apophysomyces ossiformis</name>
    <dbReference type="NCBI Taxonomy" id="679940"/>
    <lineage>
        <taxon>Eukaryota</taxon>
        <taxon>Fungi</taxon>
        <taxon>Fungi incertae sedis</taxon>
        <taxon>Mucoromycota</taxon>
        <taxon>Mucoromycotina</taxon>
        <taxon>Mucoromycetes</taxon>
        <taxon>Mucorales</taxon>
        <taxon>Mucorineae</taxon>
        <taxon>Mucoraceae</taxon>
        <taxon>Apophysomyces</taxon>
    </lineage>
</organism>
<sequence length="146" mass="17145">MLEPPQYLIDQLLQKCDDFDTVCDQIYYMLEQAKRVLQLDWQQKMALQSQAEKAAHEKDDEQEKQESVTDMDTDLLLDFSSEMDDSANIQQDSRNDQPLEDEDMDELLQIQRERLERVRKVVVLGMDAELVKENQNDGGEKDDLLF</sequence>
<accession>A0A8H7BYK2</accession>
<feature type="compositionally biased region" description="Basic and acidic residues" evidence="1">
    <location>
        <begin position="53"/>
        <end position="67"/>
    </location>
</feature>
<keyword evidence="3" id="KW-1185">Reference proteome</keyword>